<gene>
    <name evidence="1" type="ORF">JR050_00570</name>
</gene>
<dbReference type="RefSeq" id="WP_204201574.1">
    <property type="nucleotide sequence ID" value="NZ_JAFELM010000002.1"/>
</dbReference>
<dbReference type="EMBL" id="JAFELM010000002">
    <property type="protein sequence ID" value="MBM6616185.1"/>
    <property type="molecule type" value="Genomic_DNA"/>
</dbReference>
<reference evidence="1 2" key="1">
    <citation type="submission" date="2021-02" db="EMBL/GenBank/DDBJ databases">
        <title>Bacillus sp. RD4P76, an endophyte from a halophyte.</title>
        <authorList>
            <person name="Sun J.-Q."/>
        </authorList>
    </citation>
    <scope>NUCLEOTIDE SEQUENCE [LARGE SCALE GENOMIC DNA]</scope>
    <source>
        <strain evidence="1 2">RD4P76</strain>
    </source>
</reference>
<protein>
    <submittedName>
        <fullName evidence="1">Uncharacterized protein</fullName>
    </submittedName>
</protein>
<name>A0ABS2DDS7_9BACI</name>
<sequence length="77" mass="9517">MIGFLVNQKEIKELEYLLKREMDEILHDLQDSRIDHIVKRAMEERYQILFRLFRRVASPTECTKYMRTKNKPVRNYK</sequence>
<keyword evidence="2" id="KW-1185">Reference proteome</keyword>
<evidence type="ECO:0000313" key="2">
    <source>
        <dbReference type="Proteomes" id="UP001518925"/>
    </source>
</evidence>
<evidence type="ECO:0000313" key="1">
    <source>
        <dbReference type="EMBL" id="MBM6616185.1"/>
    </source>
</evidence>
<organism evidence="1 2">
    <name type="scientific">Bacillus suaedaesalsae</name>
    <dbReference type="NCBI Taxonomy" id="2810349"/>
    <lineage>
        <taxon>Bacteria</taxon>
        <taxon>Bacillati</taxon>
        <taxon>Bacillota</taxon>
        <taxon>Bacilli</taxon>
        <taxon>Bacillales</taxon>
        <taxon>Bacillaceae</taxon>
        <taxon>Bacillus</taxon>
    </lineage>
</organism>
<proteinExistence type="predicted"/>
<dbReference type="Proteomes" id="UP001518925">
    <property type="component" value="Unassembled WGS sequence"/>
</dbReference>
<comment type="caution">
    <text evidence="1">The sequence shown here is derived from an EMBL/GenBank/DDBJ whole genome shotgun (WGS) entry which is preliminary data.</text>
</comment>
<accession>A0ABS2DDS7</accession>